<dbReference type="AlphaFoldDB" id="A0A4U7N6B4"/>
<organism evidence="3 4">
    <name type="scientific">Shimia litoralis</name>
    <dbReference type="NCBI Taxonomy" id="420403"/>
    <lineage>
        <taxon>Bacteria</taxon>
        <taxon>Pseudomonadati</taxon>
        <taxon>Pseudomonadota</taxon>
        <taxon>Alphaproteobacteria</taxon>
        <taxon>Rhodobacterales</taxon>
        <taxon>Roseobacteraceae</taxon>
    </lineage>
</organism>
<accession>A0A4U7N6B4</accession>
<gene>
    <name evidence="3" type="ORF">FAP39_06935</name>
</gene>
<keyword evidence="1" id="KW-0732">Signal</keyword>
<dbReference type="Gene3D" id="2.120.10.30">
    <property type="entry name" value="TolB, C-terminal domain"/>
    <property type="match status" value="1"/>
</dbReference>
<sequence length="365" mass="39662">MRRVLGLCAVFLLSSVGLEAQTLPSSQGALTVDTMADGFDTPWALGFLPDGSFLVTERKGRLWRVDPAGRKTRIRGLPSIHVQNQGGLLDIMVPRDFAKNRTIFFTYVKKQPSGAGTAVGRARLAQGSSVLSNVTKIFEMSQGSSGGRHFGSRIVEAPDGTLFVTIGERGDRPSAQDLARHNGSILRIHKDGSVPDDNPFVSHNTAAPEIWSYGHRNPQGAALDRAGTLWATEHGAKGGDEVNRIQKGANYGWPVVAFGRHYSGAKIGEGTAKPGMRAPEYYWDPSIAPSGLMIYSGKLWPNWAGHMFVGSLKFDYISRLSGAKLVEKERLKSAQTGRVRDIREAADGRIWFISEDSGAVMRLSP</sequence>
<dbReference type="InterPro" id="IPR011041">
    <property type="entry name" value="Quinoprot_gluc/sorb_DH_b-prop"/>
</dbReference>
<dbReference type="RefSeq" id="WP_138015676.1">
    <property type="nucleotide sequence ID" value="NZ_SULI01000006.1"/>
</dbReference>
<proteinExistence type="predicted"/>
<dbReference type="PANTHER" id="PTHR19328">
    <property type="entry name" value="HEDGEHOG-INTERACTING PROTEIN"/>
    <property type="match status" value="1"/>
</dbReference>
<evidence type="ECO:0000256" key="1">
    <source>
        <dbReference type="SAM" id="SignalP"/>
    </source>
</evidence>
<dbReference type="PANTHER" id="PTHR19328:SF75">
    <property type="entry name" value="ALDOSE SUGAR DEHYDROGENASE YLII"/>
    <property type="match status" value="1"/>
</dbReference>
<dbReference type="Pfam" id="PF07995">
    <property type="entry name" value="GSDH"/>
    <property type="match status" value="1"/>
</dbReference>
<evidence type="ECO:0000313" key="3">
    <source>
        <dbReference type="EMBL" id="TKZ21157.1"/>
    </source>
</evidence>
<evidence type="ECO:0000313" key="4">
    <source>
        <dbReference type="Proteomes" id="UP000306575"/>
    </source>
</evidence>
<dbReference type="EMBL" id="SULI01000006">
    <property type="protein sequence ID" value="TKZ21157.1"/>
    <property type="molecule type" value="Genomic_DNA"/>
</dbReference>
<feature type="chain" id="PRO_5020566554" evidence="1">
    <location>
        <begin position="21"/>
        <end position="365"/>
    </location>
</feature>
<keyword evidence="4" id="KW-1185">Reference proteome</keyword>
<dbReference type="InterPro" id="IPR012938">
    <property type="entry name" value="Glc/Sorbosone_DH"/>
</dbReference>
<dbReference type="Proteomes" id="UP000306575">
    <property type="component" value="Unassembled WGS sequence"/>
</dbReference>
<dbReference type="InterPro" id="IPR011042">
    <property type="entry name" value="6-blade_b-propeller_TolB-like"/>
</dbReference>
<reference evidence="3 4" key="1">
    <citation type="submission" date="2019-04" db="EMBL/GenBank/DDBJ databases">
        <title>Genome sequence of Pelagicola litoralis CL-ES2.</title>
        <authorList>
            <person name="Cao J."/>
        </authorList>
    </citation>
    <scope>NUCLEOTIDE SEQUENCE [LARGE SCALE GENOMIC DNA]</scope>
    <source>
        <strain evidence="3 4">CL-ES2</strain>
    </source>
</reference>
<dbReference type="SUPFAM" id="SSF50952">
    <property type="entry name" value="Soluble quinoprotein glucose dehydrogenase"/>
    <property type="match status" value="1"/>
</dbReference>
<name>A0A4U7N6B4_9RHOB</name>
<comment type="caution">
    <text evidence="3">The sequence shown here is derived from an EMBL/GenBank/DDBJ whole genome shotgun (WGS) entry which is preliminary data.</text>
</comment>
<evidence type="ECO:0000259" key="2">
    <source>
        <dbReference type="Pfam" id="PF07995"/>
    </source>
</evidence>
<feature type="domain" description="Glucose/Sorbosone dehydrogenase" evidence="2">
    <location>
        <begin position="39"/>
        <end position="361"/>
    </location>
</feature>
<protein>
    <submittedName>
        <fullName evidence="3">PQQ-dependent sugar dehydrogenase</fullName>
    </submittedName>
</protein>
<dbReference type="OrthoDB" id="9770043at2"/>
<feature type="signal peptide" evidence="1">
    <location>
        <begin position="1"/>
        <end position="20"/>
    </location>
</feature>